<dbReference type="InterPro" id="IPR010982">
    <property type="entry name" value="Lambda_DNA-bd_dom_sf"/>
</dbReference>
<feature type="compositionally biased region" description="Polar residues" evidence="1">
    <location>
        <begin position="74"/>
        <end position="91"/>
    </location>
</feature>
<dbReference type="Gene3D" id="1.10.260.40">
    <property type="entry name" value="lambda repressor-like DNA-binding domains"/>
    <property type="match status" value="1"/>
</dbReference>
<evidence type="ECO:0000259" key="2">
    <source>
        <dbReference type="Pfam" id="PF01381"/>
    </source>
</evidence>
<feature type="domain" description="HTH cro/C1-type" evidence="2">
    <location>
        <begin position="10"/>
        <end position="51"/>
    </location>
</feature>
<dbReference type="AlphaFoldDB" id="A0A2W5QZ66"/>
<gene>
    <name evidence="3" type="ORF">DI549_10895</name>
</gene>
<dbReference type="SUPFAM" id="SSF47413">
    <property type="entry name" value="lambda repressor-like DNA-binding domains"/>
    <property type="match status" value="1"/>
</dbReference>
<accession>A0A2W5QZ66</accession>
<evidence type="ECO:0000256" key="1">
    <source>
        <dbReference type="SAM" id="MobiDB-lite"/>
    </source>
</evidence>
<name>A0A2W5QZ66_ANCNO</name>
<feature type="region of interest" description="Disordered" evidence="1">
    <location>
        <begin position="69"/>
        <end position="91"/>
    </location>
</feature>
<protein>
    <recommendedName>
        <fullName evidence="2">HTH cro/C1-type domain-containing protein</fullName>
    </recommendedName>
</protein>
<evidence type="ECO:0000313" key="4">
    <source>
        <dbReference type="Proteomes" id="UP000248887"/>
    </source>
</evidence>
<evidence type="ECO:0000313" key="3">
    <source>
        <dbReference type="EMBL" id="PZQ82678.1"/>
    </source>
</evidence>
<dbReference type="CDD" id="cd00093">
    <property type="entry name" value="HTH_XRE"/>
    <property type="match status" value="1"/>
</dbReference>
<dbReference type="InterPro" id="IPR001387">
    <property type="entry name" value="Cro/C1-type_HTH"/>
</dbReference>
<dbReference type="Pfam" id="PF01381">
    <property type="entry name" value="HTH_3"/>
    <property type="match status" value="1"/>
</dbReference>
<dbReference type="EMBL" id="QFQD01000030">
    <property type="protein sequence ID" value="PZQ82678.1"/>
    <property type="molecule type" value="Genomic_DNA"/>
</dbReference>
<dbReference type="GO" id="GO:0003677">
    <property type="term" value="F:DNA binding"/>
    <property type="evidence" value="ECO:0007669"/>
    <property type="project" value="InterPro"/>
</dbReference>
<sequence length="91" mass="9670">MFVIMNKLDAYLAAQGMPNAEFGRRVGASESTISRIRHGKQAPSFALARRIKESTEGAVTADDLMAATMPTAASPENDNPAAQITTAEMAE</sequence>
<comment type="caution">
    <text evidence="3">The sequence shown here is derived from an EMBL/GenBank/DDBJ whole genome shotgun (WGS) entry which is preliminary data.</text>
</comment>
<proteinExistence type="predicted"/>
<organism evidence="3 4">
    <name type="scientific">Ancylobacter novellus</name>
    <name type="common">Thiobacillus novellus</name>
    <dbReference type="NCBI Taxonomy" id="921"/>
    <lineage>
        <taxon>Bacteria</taxon>
        <taxon>Pseudomonadati</taxon>
        <taxon>Pseudomonadota</taxon>
        <taxon>Alphaproteobacteria</taxon>
        <taxon>Hyphomicrobiales</taxon>
        <taxon>Xanthobacteraceae</taxon>
        <taxon>Ancylobacter</taxon>
    </lineage>
</organism>
<reference evidence="3 4" key="1">
    <citation type="submission" date="2017-08" db="EMBL/GenBank/DDBJ databases">
        <title>Infants hospitalized years apart are colonized by the same room-sourced microbial strains.</title>
        <authorList>
            <person name="Brooks B."/>
            <person name="Olm M.R."/>
            <person name="Firek B.A."/>
            <person name="Baker R."/>
            <person name="Thomas B.C."/>
            <person name="Morowitz M.J."/>
            <person name="Banfield J.F."/>
        </authorList>
    </citation>
    <scope>NUCLEOTIDE SEQUENCE [LARGE SCALE GENOMIC DNA]</scope>
    <source>
        <strain evidence="3">S2_005_001_R2_27</strain>
    </source>
</reference>
<dbReference type="Proteomes" id="UP000248887">
    <property type="component" value="Unassembled WGS sequence"/>
</dbReference>